<organism evidence="1 2">
    <name type="scientific">Coniosporium tulheliwenetii</name>
    <dbReference type="NCBI Taxonomy" id="3383036"/>
    <lineage>
        <taxon>Eukaryota</taxon>
        <taxon>Fungi</taxon>
        <taxon>Dikarya</taxon>
        <taxon>Ascomycota</taxon>
        <taxon>Pezizomycotina</taxon>
        <taxon>Dothideomycetes</taxon>
        <taxon>Dothideomycetes incertae sedis</taxon>
        <taxon>Coniosporium</taxon>
    </lineage>
</organism>
<evidence type="ECO:0000313" key="1">
    <source>
        <dbReference type="EMBL" id="KAJ9641336.1"/>
    </source>
</evidence>
<dbReference type="EMBL" id="JAPDRP010000015">
    <property type="protein sequence ID" value="KAJ9641336.1"/>
    <property type="molecule type" value="Genomic_DNA"/>
</dbReference>
<accession>A0ACC2Z173</accession>
<keyword evidence="2" id="KW-1185">Reference proteome</keyword>
<reference evidence="1" key="1">
    <citation type="submission" date="2022-10" db="EMBL/GenBank/DDBJ databases">
        <title>Culturing micro-colonial fungi from biological soil crusts in the Mojave desert and describing Neophaeococcomyces mojavensis, and introducing the new genera and species Taxawa tesnikishii.</title>
        <authorList>
            <person name="Kurbessoian T."/>
            <person name="Stajich J.E."/>
        </authorList>
    </citation>
    <scope>NUCLEOTIDE SEQUENCE</scope>
    <source>
        <strain evidence="1">JES_115</strain>
    </source>
</reference>
<sequence>MADTKDPVTTLTASCLCKNTTFTVSIPNSDLPIPTRLCHCNICRRFHGTFAAFHADIPPPIGLNYDTLTSFETPCAVRYFCSKCGAQVLDRAKEGENWCVSTAIFDHKDVEGRELKRWKTTPTGRGASDEELPLHWRAASSTEPAKEDRVHVHCHCNGTSFYLHRPNPSKMSHELAEKRVSPRDPSKWIAKVCACDSCRLAAGAQLVPWAYVTKGHITQANGEPFEVTFGTLKAYRSSPGATRTFCGTCGAQCHYVRDEEDIVDIPVGLLDAESGTRAEEWLDWQTEKLGYPGDAEGSGLVKACAEGLKAWAFFRYLTHIQRASEFSVKNMAEEQSTSPLEAPELPITISLSTSLPTCSLSSSPPFTVSIVWTLSGSRPIWALIPLRSRMTYGIEIRDPQRNGRRIGPTINYHQ</sequence>
<evidence type="ECO:0000313" key="2">
    <source>
        <dbReference type="Proteomes" id="UP001172680"/>
    </source>
</evidence>
<comment type="caution">
    <text evidence="1">The sequence shown here is derived from an EMBL/GenBank/DDBJ whole genome shotgun (WGS) entry which is preliminary data.</text>
</comment>
<name>A0ACC2Z173_9PEZI</name>
<protein>
    <submittedName>
        <fullName evidence="1">Uncharacterized protein</fullName>
    </submittedName>
</protein>
<dbReference type="Proteomes" id="UP001172680">
    <property type="component" value="Unassembled WGS sequence"/>
</dbReference>
<proteinExistence type="predicted"/>
<gene>
    <name evidence="1" type="ORF">H2199_005306</name>
</gene>